<accession>A0A6I6K1E4</accession>
<name>A0A6I6K1E4_9BACT</name>
<dbReference type="AlphaFoldDB" id="A0A6I6K1E4"/>
<proteinExistence type="predicted"/>
<gene>
    <name evidence="2" type="ORF">GM418_27475</name>
</gene>
<evidence type="ECO:0000259" key="1">
    <source>
        <dbReference type="Pfam" id="PF05272"/>
    </source>
</evidence>
<dbReference type="KEGG" id="mcos:GM418_27475"/>
<dbReference type="PANTHER" id="PTHR34985">
    <property type="entry name" value="SLR0554 PROTEIN"/>
    <property type="match status" value="1"/>
</dbReference>
<dbReference type="Pfam" id="PF05272">
    <property type="entry name" value="VapE-like_dom"/>
    <property type="match status" value="1"/>
</dbReference>
<reference evidence="2 3" key="1">
    <citation type="submission" date="2019-11" db="EMBL/GenBank/DDBJ databases">
        <authorList>
            <person name="Zheng R.K."/>
            <person name="Sun C.M."/>
        </authorList>
    </citation>
    <scope>NUCLEOTIDE SEQUENCE [LARGE SCALE GENOMIC DNA]</scope>
    <source>
        <strain evidence="2 3">WC007</strain>
    </source>
</reference>
<evidence type="ECO:0000313" key="2">
    <source>
        <dbReference type="EMBL" id="QGY47270.1"/>
    </source>
</evidence>
<sequence>MDSKDNLYVVENPKKKTIFDYTAEYLFEKYDIRYNEVSHDYEISLKEENNWHILNVNSLIIELAKVSIDVTPKKLEIFIKSDWIEKHNPIQNYFNSLPIWNGIDYIKKYCSYVPTFEDEAFLYHFRKWLVRTVRCALEPEYFNKQAFIISHRGQSSGKSTWCRFLCPPRLSAYMAEDISNDKDARIQLSRNFLLNLDELAVLSRKDINALKAFFSKTFINERLPYDRKNTTLPRICSFIGSTNMTTFLNDETGSVRWLCFELRDTINFAYSKETDIDNIWVQAYHLAYKEPGFNPELTVNDVNENEERNKKYTRLTTEQELIAKYFEKSQDMADFVTASDVLSVLGPLNFRLNHINIGKALSGFNFQRIKHPRKQVWGYLAKSNFNQD</sequence>
<evidence type="ECO:0000313" key="3">
    <source>
        <dbReference type="Proteomes" id="UP000428260"/>
    </source>
</evidence>
<dbReference type="InterPro" id="IPR007936">
    <property type="entry name" value="VapE-like_dom"/>
</dbReference>
<dbReference type="Proteomes" id="UP000428260">
    <property type="component" value="Chromosome"/>
</dbReference>
<organism evidence="2 3">
    <name type="scientific">Maribellus comscasis</name>
    <dbReference type="NCBI Taxonomy" id="2681766"/>
    <lineage>
        <taxon>Bacteria</taxon>
        <taxon>Pseudomonadati</taxon>
        <taxon>Bacteroidota</taxon>
        <taxon>Bacteroidia</taxon>
        <taxon>Marinilabiliales</taxon>
        <taxon>Prolixibacteraceae</taxon>
        <taxon>Maribellus</taxon>
    </lineage>
</organism>
<dbReference type="RefSeq" id="WP_158870975.1">
    <property type="nucleotide sequence ID" value="NZ_CP046401.1"/>
</dbReference>
<dbReference type="PANTHER" id="PTHR34985:SF1">
    <property type="entry name" value="SLR0554 PROTEIN"/>
    <property type="match status" value="1"/>
</dbReference>
<dbReference type="EMBL" id="CP046401">
    <property type="protein sequence ID" value="QGY47270.1"/>
    <property type="molecule type" value="Genomic_DNA"/>
</dbReference>
<protein>
    <submittedName>
        <fullName evidence="2">Virulence-associated E family protein</fullName>
    </submittedName>
</protein>
<feature type="domain" description="Virulence-associated protein E-like" evidence="1">
    <location>
        <begin position="99"/>
        <end position="311"/>
    </location>
</feature>
<keyword evidence="3" id="KW-1185">Reference proteome</keyword>